<dbReference type="RefSeq" id="WP_127342527.1">
    <property type="nucleotide sequence ID" value="NZ_RJJX01000002.1"/>
</dbReference>
<keyword evidence="2" id="KW-0732">Signal</keyword>
<evidence type="ECO:0000256" key="1">
    <source>
        <dbReference type="SAM" id="Phobius"/>
    </source>
</evidence>
<feature type="chain" id="PRO_5019201475" evidence="2">
    <location>
        <begin position="22"/>
        <end position="536"/>
    </location>
</feature>
<evidence type="ECO:0000256" key="2">
    <source>
        <dbReference type="SAM" id="SignalP"/>
    </source>
</evidence>
<feature type="domain" description="DUF6377" evidence="3">
    <location>
        <begin position="259"/>
        <end position="498"/>
    </location>
</feature>
<dbReference type="InterPro" id="IPR011990">
    <property type="entry name" value="TPR-like_helical_dom_sf"/>
</dbReference>
<evidence type="ECO:0000259" key="3">
    <source>
        <dbReference type="Pfam" id="PF19904"/>
    </source>
</evidence>
<evidence type="ECO:0000313" key="4">
    <source>
        <dbReference type="EMBL" id="RUT79705.1"/>
    </source>
</evidence>
<dbReference type="Proteomes" id="UP000282985">
    <property type="component" value="Unassembled WGS sequence"/>
</dbReference>
<dbReference type="OrthoDB" id="1044679at2"/>
<keyword evidence="1" id="KW-0812">Transmembrane</keyword>
<keyword evidence="5" id="KW-1185">Reference proteome</keyword>
<dbReference type="Pfam" id="PF19904">
    <property type="entry name" value="DUF6377"/>
    <property type="match status" value="1"/>
</dbReference>
<dbReference type="AlphaFoldDB" id="A0A434AZ08"/>
<protein>
    <submittedName>
        <fullName evidence="4">Tetratricopeptide repeat protein</fullName>
    </submittedName>
</protein>
<evidence type="ECO:0000313" key="5">
    <source>
        <dbReference type="Proteomes" id="UP000282985"/>
    </source>
</evidence>
<keyword evidence="1" id="KW-1133">Transmembrane helix</keyword>
<gene>
    <name evidence="4" type="ORF">DLK05_03200</name>
</gene>
<name>A0A434AZ08_9BACT</name>
<accession>A0A434AZ08</accession>
<sequence>MLRILILSFLICLGNTTISEAQNDTLAQQFEKTNRYLHLKDSIIRQKKLDINVFRDSLKIANPKNKKEEFRLLLQLSKQYEYFVYDSAFQYANRAINIAYQLKDEEKIAEAKTRLSLILLLKGLYKETIDSLQSINPYVLQAKKRVEFYSVAYRAYYDLSNSRWGYFAPKYLKIGNSYVRKIEEEGDPDSFDYLLARALKSLNNLENDKAINLYKELVYHHNLNPHQAAISNCGLGIAYIRLHEKEKAKYHLLKAAVGDIQSVTMETLAAKVLAEVLFHEGDLEKANKFIAEAQKDAGYYGSNARRLEISYIKPDIEAAVLKKVVKEKDLVLSVSIIVSLLTLIIVAFAIIIYRQLRELRKARKVIMESNRSLRQVNDQLREVSKIKEEYVGYYFNFSSQFIERMDAMRKAISRQLLTKQYDTIEHELRQYNAKKERQNLFQDFDRIFLKLFPDFVNRYNLLFEDKDRIQLKDSNCLNTDLRIFALIRLGIIDNEKIASILNFSVNTIYTYKTKIKNRSLVPNEDFDSKIMEIKSV</sequence>
<dbReference type="Gene3D" id="1.25.40.10">
    <property type="entry name" value="Tetratricopeptide repeat domain"/>
    <property type="match status" value="1"/>
</dbReference>
<dbReference type="InterPro" id="IPR045957">
    <property type="entry name" value="DUF6377"/>
</dbReference>
<feature type="transmembrane region" description="Helical" evidence="1">
    <location>
        <begin position="330"/>
        <end position="353"/>
    </location>
</feature>
<proteinExistence type="predicted"/>
<keyword evidence="1" id="KW-0472">Membrane</keyword>
<dbReference type="SUPFAM" id="SSF48452">
    <property type="entry name" value="TPR-like"/>
    <property type="match status" value="1"/>
</dbReference>
<feature type="signal peptide" evidence="2">
    <location>
        <begin position="1"/>
        <end position="21"/>
    </location>
</feature>
<dbReference type="EMBL" id="RJJX01000002">
    <property type="protein sequence ID" value="RUT79705.1"/>
    <property type="molecule type" value="Genomic_DNA"/>
</dbReference>
<comment type="caution">
    <text evidence="4">The sequence shown here is derived from an EMBL/GenBank/DDBJ whole genome shotgun (WGS) entry which is preliminary data.</text>
</comment>
<organism evidence="4 5">
    <name type="scientific">Ancylomarina longa</name>
    <dbReference type="NCBI Taxonomy" id="2487017"/>
    <lineage>
        <taxon>Bacteria</taxon>
        <taxon>Pseudomonadati</taxon>
        <taxon>Bacteroidota</taxon>
        <taxon>Bacteroidia</taxon>
        <taxon>Marinilabiliales</taxon>
        <taxon>Marinifilaceae</taxon>
        <taxon>Ancylomarina</taxon>
    </lineage>
</organism>
<reference evidence="4 5" key="1">
    <citation type="submission" date="2018-11" db="EMBL/GenBank/DDBJ databases">
        <title>Parancylomarina longa gen. nov., sp. nov., isolated from sediments of southern Okinawa.</title>
        <authorList>
            <person name="Fu T."/>
        </authorList>
    </citation>
    <scope>NUCLEOTIDE SEQUENCE [LARGE SCALE GENOMIC DNA]</scope>
    <source>
        <strain evidence="4 5">T3-2 S1-C</strain>
    </source>
</reference>